<dbReference type="InterPro" id="IPR036259">
    <property type="entry name" value="MFS_trans_sf"/>
</dbReference>
<dbReference type="GO" id="GO:0008028">
    <property type="term" value="F:monocarboxylic acid transmembrane transporter activity"/>
    <property type="evidence" value="ECO:0007669"/>
    <property type="project" value="TreeGrafter"/>
</dbReference>
<comment type="caution">
    <text evidence="4">The sequence shown here is derived from an EMBL/GenBank/DDBJ whole genome shotgun (WGS) entry which is preliminary data.</text>
</comment>
<name>A0AAD9KNK2_RIDPI</name>
<keyword evidence="2" id="KW-0472">Membrane</keyword>
<dbReference type="CDD" id="cd17352">
    <property type="entry name" value="MFS_MCT_SLC16"/>
    <property type="match status" value="1"/>
</dbReference>
<feature type="transmembrane region" description="Helical" evidence="2">
    <location>
        <begin position="479"/>
        <end position="501"/>
    </location>
</feature>
<feature type="domain" description="Major facilitator superfamily (MFS) profile" evidence="3">
    <location>
        <begin position="17"/>
        <end position="503"/>
    </location>
</feature>
<comment type="subcellular location">
    <subcellularLocation>
        <location evidence="1">Membrane</location>
        <topology evidence="1">Multi-pass membrane protein</topology>
    </subcellularLocation>
</comment>
<evidence type="ECO:0000259" key="3">
    <source>
        <dbReference type="PROSITE" id="PS50850"/>
    </source>
</evidence>
<feature type="transmembrane region" description="Helical" evidence="2">
    <location>
        <begin position="177"/>
        <end position="201"/>
    </location>
</feature>
<sequence>MESIDPIRAIPKDGGWAWMCLMGGLLMNTLIPGAIWKSFGVIFLEVKAKYGASAAFLSWTSSMSLAVLCCPGAPANALARRFCARWLVIAGGLLAMAGFALSSLAANLWVFFFTYGVCIGIGTGLAYSPSIVIVGQYFEKKRAFANGIALAGSGIGSIAIPPLMVYAQENYGLEGTLLIMAGVTLNLCVSGMLFRPAAFYMPRYRLGIARKRRICSAVLYAAHESSTGSYDRSISGTVTQGRISGGYVNPIGVREICFGEDAVTSTPIPAPGGKPNEINGNVSVIHIATDSKALDLDSSVSHSVDRSHRRPVFEWRLLTNPILLIYAVSQAVAVSGYIVMFTTVTPHAEQLGFSATGSAYLVSIMGVADIVSRVGVGVFADLGVVKKQHMYHASLALSCVVFCALPSLHTYLAVSTACVLFAVAGGGYFSLFPTLLADALGIERLSTTYGMAAIFVGAGVLIVPTFMGKLRDVTGTWNTSFYACGGLTATVTVLNLLVPLASTAGQQWLKIN</sequence>
<keyword evidence="5" id="KW-1185">Reference proteome</keyword>
<evidence type="ECO:0000313" key="5">
    <source>
        <dbReference type="Proteomes" id="UP001209878"/>
    </source>
</evidence>
<protein>
    <recommendedName>
        <fullName evidence="3">Major facilitator superfamily (MFS) profile domain-containing protein</fullName>
    </recommendedName>
</protein>
<dbReference type="InterPro" id="IPR050327">
    <property type="entry name" value="Proton-linked_MCT"/>
</dbReference>
<dbReference type="PANTHER" id="PTHR11360:SF284">
    <property type="entry name" value="EG:103B4.3 PROTEIN-RELATED"/>
    <property type="match status" value="1"/>
</dbReference>
<dbReference type="SUPFAM" id="SSF103473">
    <property type="entry name" value="MFS general substrate transporter"/>
    <property type="match status" value="1"/>
</dbReference>
<feature type="transmembrane region" description="Helical" evidence="2">
    <location>
        <begin position="86"/>
        <end position="106"/>
    </location>
</feature>
<dbReference type="PANTHER" id="PTHR11360">
    <property type="entry name" value="MONOCARBOXYLATE TRANSPORTER"/>
    <property type="match status" value="1"/>
</dbReference>
<dbReference type="InterPro" id="IPR011701">
    <property type="entry name" value="MFS"/>
</dbReference>
<dbReference type="GO" id="GO:0016020">
    <property type="term" value="C:membrane"/>
    <property type="evidence" value="ECO:0007669"/>
    <property type="project" value="UniProtKB-SubCell"/>
</dbReference>
<feature type="transmembrane region" description="Helical" evidence="2">
    <location>
        <begin position="112"/>
        <end position="135"/>
    </location>
</feature>
<feature type="transmembrane region" description="Helical" evidence="2">
    <location>
        <begin position="147"/>
        <end position="165"/>
    </location>
</feature>
<feature type="transmembrane region" description="Helical" evidence="2">
    <location>
        <begin position="317"/>
        <end position="339"/>
    </location>
</feature>
<dbReference type="EMBL" id="JAODUO010000786">
    <property type="protein sequence ID" value="KAK2174646.1"/>
    <property type="molecule type" value="Genomic_DNA"/>
</dbReference>
<keyword evidence="2" id="KW-1133">Transmembrane helix</keyword>
<accession>A0AAD9KNK2</accession>
<feature type="transmembrane region" description="Helical" evidence="2">
    <location>
        <begin position="448"/>
        <end position="467"/>
    </location>
</feature>
<dbReference type="InterPro" id="IPR020846">
    <property type="entry name" value="MFS_dom"/>
</dbReference>
<dbReference type="PROSITE" id="PS50850">
    <property type="entry name" value="MFS"/>
    <property type="match status" value="1"/>
</dbReference>
<feature type="transmembrane region" description="Helical" evidence="2">
    <location>
        <begin position="56"/>
        <end position="79"/>
    </location>
</feature>
<dbReference type="AlphaFoldDB" id="A0AAD9KNK2"/>
<evidence type="ECO:0000313" key="4">
    <source>
        <dbReference type="EMBL" id="KAK2174646.1"/>
    </source>
</evidence>
<feature type="transmembrane region" description="Helical" evidence="2">
    <location>
        <begin position="16"/>
        <end position="36"/>
    </location>
</feature>
<evidence type="ECO:0000256" key="1">
    <source>
        <dbReference type="ARBA" id="ARBA00004141"/>
    </source>
</evidence>
<evidence type="ECO:0000256" key="2">
    <source>
        <dbReference type="SAM" id="Phobius"/>
    </source>
</evidence>
<organism evidence="4 5">
    <name type="scientific">Ridgeia piscesae</name>
    <name type="common">Tubeworm</name>
    <dbReference type="NCBI Taxonomy" id="27915"/>
    <lineage>
        <taxon>Eukaryota</taxon>
        <taxon>Metazoa</taxon>
        <taxon>Spiralia</taxon>
        <taxon>Lophotrochozoa</taxon>
        <taxon>Annelida</taxon>
        <taxon>Polychaeta</taxon>
        <taxon>Sedentaria</taxon>
        <taxon>Canalipalpata</taxon>
        <taxon>Sabellida</taxon>
        <taxon>Siboglinidae</taxon>
        <taxon>Ridgeia</taxon>
    </lineage>
</organism>
<dbReference type="Proteomes" id="UP001209878">
    <property type="component" value="Unassembled WGS sequence"/>
</dbReference>
<gene>
    <name evidence="4" type="ORF">NP493_784g01000</name>
</gene>
<dbReference type="Pfam" id="PF07690">
    <property type="entry name" value="MFS_1"/>
    <property type="match status" value="1"/>
</dbReference>
<feature type="transmembrane region" description="Helical" evidence="2">
    <location>
        <begin position="414"/>
        <end position="436"/>
    </location>
</feature>
<reference evidence="4" key="1">
    <citation type="journal article" date="2023" name="Mol. Biol. Evol.">
        <title>Third-Generation Sequencing Reveals the Adaptive Role of the Epigenome in Three Deep-Sea Polychaetes.</title>
        <authorList>
            <person name="Perez M."/>
            <person name="Aroh O."/>
            <person name="Sun Y."/>
            <person name="Lan Y."/>
            <person name="Juniper S.K."/>
            <person name="Young C.R."/>
            <person name="Angers B."/>
            <person name="Qian P.Y."/>
        </authorList>
    </citation>
    <scope>NUCLEOTIDE SEQUENCE</scope>
    <source>
        <strain evidence="4">R07B-5</strain>
    </source>
</reference>
<dbReference type="Gene3D" id="1.20.1250.20">
    <property type="entry name" value="MFS general substrate transporter like domains"/>
    <property type="match status" value="2"/>
</dbReference>
<proteinExistence type="predicted"/>
<keyword evidence="2" id="KW-0812">Transmembrane</keyword>